<name>A0A6J5ZX81_9ZZZZ</name>
<dbReference type="PROSITE" id="PS51257">
    <property type="entry name" value="PROKAR_LIPOPROTEIN"/>
    <property type="match status" value="1"/>
</dbReference>
<reference evidence="1" key="1">
    <citation type="submission" date="2020-05" db="EMBL/GenBank/DDBJ databases">
        <authorList>
            <person name="Chiriac C."/>
            <person name="Salcher M."/>
            <person name="Ghai R."/>
            <person name="Kavagutti S V."/>
        </authorList>
    </citation>
    <scope>NUCLEOTIDE SEQUENCE</scope>
</reference>
<sequence length="172" mass="18085">MAKTLAGVLALSIAALLFAGCGSDAKTDTTTKESWLFSLQSDGTTGFDQSSSVLSVPVGNLLGFTDRPNRVTRALTPTEFAALWTASGKDSFSADPPNASLTYWDSDGTDAVAHTVIVEITGNVSSTGNVLSMTLQILSPSGAVIPTKMYRASLFVDPHYSIFTGMGEFAYK</sequence>
<proteinExistence type="predicted"/>
<dbReference type="EMBL" id="CAESAL010000122">
    <property type="protein sequence ID" value="CAB4346705.1"/>
    <property type="molecule type" value="Genomic_DNA"/>
</dbReference>
<protein>
    <submittedName>
        <fullName evidence="1">Unannotated protein</fullName>
    </submittedName>
</protein>
<accession>A0A6J5ZX81</accession>
<organism evidence="1">
    <name type="scientific">freshwater metagenome</name>
    <dbReference type="NCBI Taxonomy" id="449393"/>
    <lineage>
        <taxon>unclassified sequences</taxon>
        <taxon>metagenomes</taxon>
        <taxon>ecological metagenomes</taxon>
    </lineage>
</organism>
<dbReference type="AlphaFoldDB" id="A0A6J5ZX81"/>
<gene>
    <name evidence="1" type="ORF">UFOPK3331_01956</name>
</gene>
<evidence type="ECO:0000313" key="1">
    <source>
        <dbReference type="EMBL" id="CAB4346705.1"/>
    </source>
</evidence>